<dbReference type="PANTHER" id="PTHR30563">
    <property type="entry name" value="DNA RECOMBINATION PROTEIN RMUC"/>
    <property type="match status" value="1"/>
</dbReference>
<evidence type="ECO:0000313" key="7">
    <source>
        <dbReference type="Proteomes" id="UP001251870"/>
    </source>
</evidence>
<dbReference type="InterPro" id="IPR003798">
    <property type="entry name" value="DNA_recombination_RmuC"/>
</dbReference>
<dbReference type="Pfam" id="PF02646">
    <property type="entry name" value="RmuC"/>
    <property type="match status" value="1"/>
</dbReference>
<proteinExistence type="inferred from homology"/>
<evidence type="ECO:0000256" key="5">
    <source>
        <dbReference type="SAM" id="MobiDB-lite"/>
    </source>
</evidence>
<protein>
    <submittedName>
        <fullName evidence="6">DNA recombination protein RmuC</fullName>
    </submittedName>
</protein>
<feature type="region of interest" description="Disordered" evidence="5">
    <location>
        <begin position="52"/>
        <end position="73"/>
    </location>
</feature>
<dbReference type="PANTHER" id="PTHR30563:SF0">
    <property type="entry name" value="DNA RECOMBINATION PROTEIN RMUC"/>
    <property type="match status" value="1"/>
</dbReference>
<evidence type="ECO:0000256" key="2">
    <source>
        <dbReference type="ARBA" id="ARBA00009840"/>
    </source>
</evidence>
<feature type="compositionally biased region" description="Basic and acidic residues" evidence="5">
    <location>
        <begin position="376"/>
        <end position="391"/>
    </location>
</feature>
<dbReference type="Proteomes" id="UP001251870">
    <property type="component" value="Unassembled WGS sequence"/>
</dbReference>
<dbReference type="RefSeq" id="WP_310548370.1">
    <property type="nucleotide sequence ID" value="NZ_JAVKGR010000007.1"/>
</dbReference>
<comment type="similarity">
    <text evidence="2">Belongs to the RmuC family.</text>
</comment>
<evidence type="ECO:0000313" key="6">
    <source>
        <dbReference type="EMBL" id="MDR8019381.1"/>
    </source>
</evidence>
<dbReference type="EMBL" id="JAVKGR010000007">
    <property type="protein sequence ID" value="MDR8019381.1"/>
    <property type="molecule type" value="Genomic_DNA"/>
</dbReference>
<organism evidence="6 7">
    <name type="scientific">Nesterenkonia aerolata</name>
    <dbReference type="NCBI Taxonomy" id="3074079"/>
    <lineage>
        <taxon>Bacteria</taxon>
        <taxon>Bacillati</taxon>
        <taxon>Actinomycetota</taxon>
        <taxon>Actinomycetes</taxon>
        <taxon>Micrococcales</taxon>
        <taxon>Micrococcaceae</taxon>
        <taxon>Nesterenkonia</taxon>
    </lineage>
</organism>
<feature type="region of interest" description="Disordered" evidence="5">
    <location>
        <begin position="350"/>
        <end position="408"/>
    </location>
</feature>
<evidence type="ECO:0000256" key="4">
    <source>
        <dbReference type="ARBA" id="ARBA00023172"/>
    </source>
</evidence>
<sequence>MDFLVFFLGALIGLVLGAVLALLMLRRTRLDGPGVEEVTELREQLAGAQAENRLLHSQRQAEEESETARETERESLIEMLIPVRQSLTTMQQQIQTMERERAAQHSALTEQLSTAAKSDQLIIESTRALMGSLHSTTARGHWGEVQLRRVVEAAGMIPHVDFAEQHTGTDVDGAGLRPDMVVHLPGERQLIVDAKAPLAPDDPAAQAKALRARIEELAKKRYWESVDLSPEVVLCFVPAESLLSSALTADPSLLDHAMTRGVSLVSPASLLAALKAVAAAWRQERMAQNAGAVVEASRVLHQRLSTLGGHLDQLGRALNRSVDQYNRLVGSLERSVFPQVQRMRDLEVRAADGEDHTTPDCLAEAEPETTQAPPTRHLDAAVRGLTREELRLSSSDRTPRPPESSTPE</sequence>
<feature type="compositionally biased region" description="Basic and acidic residues" evidence="5">
    <location>
        <begin position="59"/>
        <end position="73"/>
    </location>
</feature>
<accession>A0ABU2DSA1</accession>
<name>A0ABU2DSA1_9MICC</name>
<keyword evidence="7" id="KW-1185">Reference proteome</keyword>
<evidence type="ECO:0000256" key="1">
    <source>
        <dbReference type="ARBA" id="ARBA00003416"/>
    </source>
</evidence>
<keyword evidence="3" id="KW-0175">Coiled coil</keyword>
<comment type="function">
    <text evidence="1">Involved in DNA recombination.</text>
</comment>
<comment type="caution">
    <text evidence="6">The sequence shown here is derived from an EMBL/GenBank/DDBJ whole genome shotgun (WGS) entry which is preliminary data.</text>
</comment>
<gene>
    <name evidence="6" type="ORF">RIL96_07350</name>
</gene>
<evidence type="ECO:0000256" key="3">
    <source>
        <dbReference type="ARBA" id="ARBA00023054"/>
    </source>
</evidence>
<keyword evidence="4" id="KW-0233">DNA recombination</keyword>
<reference evidence="6 7" key="1">
    <citation type="submission" date="2023-09" db="EMBL/GenBank/DDBJ databases">
        <title>Description of three actinobacteria isolated from air of manufacturing shop in a pharmaceutical factory.</title>
        <authorList>
            <person name="Zhang D.-F."/>
        </authorList>
    </citation>
    <scope>NUCLEOTIDE SEQUENCE [LARGE SCALE GENOMIC DNA]</scope>
    <source>
        <strain evidence="6 7">LY-0111</strain>
    </source>
</reference>